<evidence type="ECO:0000313" key="2">
    <source>
        <dbReference type="EMBL" id="BCT93910.1"/>
    </source>
</evidence>
<dbReference type="Proteomes" id="UP000681317">
    <property type="component" value="Chromosome"/>
</dbReference>
<dbReference type="RefSeq" id="WP_213434815.1">
    <property type="nucleotide sequence ID" value="NZ_AP024545.1"/>
</dbReference>
<dbReference type="EMBL" id="AP024545">
    <property type="protein sequence ID" value="BCT93910.1"/>
    <property type="molecule type" value="Genomic_DNA"/>
</dbReference>
<proteinExistence type="predicted"/>
<feature type="transmembrane region" description="Helical" evidence="1">
    <location>
        <begin position="107"/>
        <end position="130"/>
    </location>
</feature>
<gene>
    <name evidence="2" type="ORF">LYSCAS_29340</name>
</gene>
<evidence type="ECO:0000256" key="1">
    <source>
        <dbReference type="SAM" id="Phobius"/>
    </source>
</evidence>
<accession>A0ABM7Q959</accession>
<keyword evidence="1" id="KW-1133">Transmembrane helix</keyword>
<sequence>MPLLLLPLIVLVLFAAWLVLLPVSLWARYSSGRARRRAQGWFLRGNAWLLAVSLPIFVVSSWAATHWMADALRDAGWGLLFGAGVGVLGVSLTRFERDAKGWTYTPNRWVVLGLTAIVAARVFAGLWMAWRHLSGDASGAFAGWLDAGAWTGIAGVFLGYALAYTWGVLARLSRIA</sequence>
<evidence type="ECO:0000313" key="3">
    <source>
        <dbReference type="Proteomes" id="UP000681317"/>
    </source>
</evidence>
<feature type="transmembrane region" description="Helical" evidence="1">
    <location>
        <begin position="6"/>
        <end position="27"/>
    </location>
</feature>
<protein>
    <submittedName>
        <fullName evidence="2">DUF1453 domain-containing protein</fullName>
    </submittedName>
</protein>
<feature type="transmembrane region" description="Helical" evidence="1">
    <location>
        <begin position="75"/>
        <end position="95"/>
    </location>
</feature>
<organism evidence="2 3">
    <name type="scientific">Noviluteimonas caseinilytica</name>
    <dbReference type="NCBI Taxonomy" id="2675101"/>
    <lineage>
        <taxon>Bacteria</taxon>
        <taxon>Pseudomonadati</taxon>
        <taxon>Pseudomonadota</taxon>
        <taxon>Gammaproteobacteria</taxon>
        <taxon>Lysobacterales</taxon>
        <taxon>Lysobacteraceae</taxon>
        <taxon>Noviluteimonas</taxon>
    </lineage>
</organism>
<feature type="transmembrane region" description="Helical" evidence="1">
    <location>
        <begin position="150"/>
        <end position="170"/>
    </location>
</feature>
<keyword evidence="1" id="KW-0472">Membrane</keyword>
<reference evidence="2 3" key="1">
    <citation type="submission" date="2021-03" db="EMBL/GenBank/DDBJ databases">
        <title>Complete Genome Sequences of Two Lysobacter Strains Isolated from Sea Water (Lysobacter caseinilyticus) and Soil (Lysobacter helvus) in South Korea.</title>
        <authorList>
            <person name="Watanabe Y."/>
            <person name="Arakawa K."/>
        </authorList>
    </citation>
    <scope>NUCLEOTIDE SEQUENCE [LARGE SCALE GENOMIC DNA]</scope>
    <source>
        <strain evidence="2 3">KVB24</strain>
    </source>
</reference>
<name>A0ABM7Q959_9GAMM</name>
<keyword evidence="3" id="KW-1185">Reference proteome</keyword>
<keyword evidence="1" id="KW-0812">Transmembrane</keyword>
<feature type="transmembrane region" description="Helical" evidence="1">
    <location>
        <begin position="48"/>
        <end position="69"/>
    </location>
</feature>